<accession>A0A5M4FFN6</accession>
<dbReference type="Pfam" id="PF05437">
    <property type="entry name" value="AzlD"/>
    <property type="match status" value="1"/>
</dbReference>
<comment type="caution">
    <text evidence="2">The sequence shown here is derived from an EMBL/GenBank/DDBJ whole genome shotgun (WGS) entry which is preliminary data.</text>
</comment>
<gene>
    <name evidence="2" type="ORF">ESP70_012365</name>
</gene>
<organism evidence="2 3">
    <name type="scientific">Aeromicrobium ginsengisoli</name>
    <dbReference type="NCBI Taxonomy" id="363867"/>
    <lineage>
        <taxon>Bacteria</taxon>
        <taxon>Bacillati</taxon>
        <taxon>Actinomycetota</taxon>
        <taxon>Actinomycetes</taxon>
        <taxon>Propionibacteriales</taxon>
        <taxon>Nocardioidaceae</taxon>
        <taxon>Aeromicrobium</taxon>
    </lineage>
</organism>
<evidence type="ECO:0000256" key="1">
    <source>
        <dbReference type="SAM" id="Phobius"/>
    </source>
</evidence>
<dbReference type="Proteomes" id="UP000380867">
    <property type="component" value="Unassembled WGS sequence"/>
</dbReference>
<keyword evidence="1" id="KW-1133">Transmembrane helix</keyword>
<feature type="transmembrane region" description="Helical" evidence="1">
    <location>
        <begin position="41"/>
        <end position="57"/>
    </location>
</feature>
<dbReference type="RefSeq" id="WP_149689544.1">
    <property type="nucleotide sequence ID" value="NZ_SDPQ02000002.1"/>
</dbReference>
<evidence type="ECO:0000313" key="2">
    <source>
        <dbReference type="EMBL" id="KAA1398114.1"/>
    </source>
</evidence>
<name>A0A5M4FFN6_9ACTN</name>
<dbReference type="EMBL" id="SDPQ02000002">
    <property type="protein sequence ID" value="KAA1398114.1"/>
    <property type="molecule type" value="Genomic_DNA"/>
</dbReference>
<feature type="transmembrane region" description="Helical" evidence="1">
    <location>
        <begin position="69"/>
        <end position="98"/>
    </location>
</feature>
<dbReference type="AlphaFoldDB" id="A0A5M4FFN6"/>
<reference evidence="2" key="1">
    <citation type="submission" date="2019-09" db="EMBL/GenBank/DDBJ databases">
        <authorList>
            <person name="Li J."/>
        </authorList>
    </citation>
    <scope>NUCLEOTIDE SEQUENCE [LARGE SCALE GENOMIC DNA]</scope>
    <source>
        <strain evidence="2">JCM 14732</strain>
    </source>
</reference>
<proteinExistence type="predicted"/>
<dbReference type="InterPro" id="IPR008407">
    <property type="entry name" value="Brnchd-chn_aa_trnsp_AzlD"/>
</dbReference>
<dbReference type="OrthoDB" id="5197630at2"/>
<keyword evidence="3" id="KW-1185">Reference proteome</keyword>
<keyword evidence="1" id="KW-0812">Transmembrane</keyword>
<keyword evidence="1" id="KW-0472">Membrane</keyword>
<protein>
    <submittedName>
        <fullName evidence="2">AzlD domain-containing protein</fullName>
    </submittedName>
</protein>
<evidence type="ECO:0000313" key="3">
    <source>
        <dbReference type="Proteomes" id="UP000380867"/>
    </source>
</evidence>
<sequence>MTALWAGIVVMIVGCFALKYAGLSVPERVLNHPATVRAADLIPVALLGALIAVQVFADDGSLTIDARLLGLVVAAVLLSLRVPFLPVVVAAALVAALVRL</sequence>